<evidence type="ECO:0000313" key="2">
    <source>
        <dbReference type="EMBL" id="KAH7150239.1"/>
    </source>
</evidence>
<feature type="signal peptide" evidence="1">
    <location>
        <begin position="1"/>
        <end position="29"/>
    </location>
</feature>
<keyword evidence="3" id="KW-1185">Reference proteome</keyword>
<comment type="caution">
    <text evidence="2">The sequence shown here is derived from an EMBL/GenBank/DDBJ whole genome shotgun (WGS) entry which is preliminary data.</text>
</comment>
<evidence type="ECO:0008006" key="4">
    <source>
        <dbReference type="Google" id="ProtNLM"/>
    </source>
</evidence>
<sequence>MCQKGREAPHPRLFVLLSILCFSWSTVLGTALRRTSNRQLEPPECCFLRCSIFNEEKRKSRNGGKSFSAFIYSRGWGGIRVPEKCEVLVPVIQGHQPADPPTWQHLHLRYPVPNSTKVVFTSRHHRRKYAKFPGRGDAKTSLLCFYGHVSSSSSFSICPRKERSSDMPVLLP</sequence>
<dbReference type="Proteomes" id="UP000717696">
    <property type="component" value="Unassembled WGS sequence"/>
</dbReference>
<accession>A0A9P9F1U6</accession>
<evidence type="ECO:0000256" key="1">
    <source>
        <dbReference type="SAM" id="SignalP"/>
    </source>
</evidence>
<evidence type="ECO:0000313" key="3">
    <source>
        <dbReference type="Proteomes" id="UP000717696"/>
    </source>
</evidence>
<name>A0A9P9F1U6_9HYPO</name>
<dbReference type="AlphaFoldDB" id="A0A9P9F1U6"/>
<feature type="chain" id="PRO_5040310747" description="Secreted protein" evidence="1">
    <location>
        <begin position="30"/>
        <end position="172"/>
    </location>
</feature>
<dbReference type="EMBL" id="JAGMUU010000006">
    <property type="protein sequence ID" value="KAH7150239.1"/>
    <property type="molecule type" value="Genomic_DNA"/>
</dbReference>
<organism evidence="2 3">
    <name type="scientific">Dactylonectria estremocensis</name>
    <dbReference type="NCBI Taxonomy" id="1079267"/>
    <lineage>
        <taxon>Eukaryota</taxon>
        <taxon>Fungi</taxon>
        <taxon>Dikarya</taxon>
        <taxon>Ascomycota</taxon>
        <taxon>Pezizomycotina</taxon>
        <taxon>Sordariomycetes</taxon>
        <taxon>Hypocreomycetidae</taxon>
        <taxon>Hypocreales</taxon>
        <taxon>Nectriaceae</taxon>
        <taxon>Dactylonectria</taxon>
    </lineage>
</organism>
<proteinExistence type="predicted"/>
<reference evidence="2" key="1">
    <citation type="journal article" date="2021" name="Nat. Commun.">
        <title>Genetic determinants of endophytism in the Arabidopsis root mycobiome.</title>
        <authorList>
            <person name="Mesny F."/>
            <person name="Miyauchi S."/>
            <person name="Thiergart T."/>
            <person name="Pickel B."/>
            <person name="Atanasova L."/>
            <person name="Karlsson M."/>
            <person name="Huettel B."/>
            <person name="Barry K.W."/>
            <person name="Haridas S."/>
            <person name="Chen C."/>
            <person name="Bauer D."/>
            <person name="Andreopoulos W."/>
            <person name="Pangilinan J."/>
            <person name="LaButti K."/>
            <person name="Riley R."/>
            <person name="Lipzen A."/>
            <person name="Clum A."/>
            <person name="Drula E."/>
            <person name="Henrissat B."/>
            <person name="Kohler A."/>
            <person name="Grigoriev I.V."/>
            <person name="Martin F.M."/>
            <person name="Hacquard S."/>
        </authorList>
    </citation>
    <scope>NUCLEOTIDE SEQUENCE</scope>
    <source>
        <strain evidence="2">MPI-CAGE-AT-0021</strain>
    </source>
</reference>
<protein>
    <recommendedName>
        <fullName evidence="4">Secreted protein</fullName>
    </recommendedName>
</protein>
<gene>
    <name evidence="2" type="ORF">B0J13DRAFT_285827</name>
</gene>
<keyword evidence="1" id="KW-0732">Signal</keyword>